<keyword evidence="8" id="KW-1133">Transmembrane helix</keyword>
<dbReference type="Gene3D" id="3.30.1150.10">
    <property type="match status" value="1"/>
</dbReference>
<keyword evidence="9" id="KW-0472">Membrane</keyword>
<dbReference type="InterPro" id="IPR006260">
    <property type="entry name" value="TonB/TolA_C"/>
</dbReference>
<keyword evidence="7" id="KW-0653">Protein transport</keyword>
<dbReference type="InterPro" id="IPR037682">
    <property type="entry name" value="TonB_C"/>
</dbReference>
<dbReference type="EMBL" id="JBDIVE010000012">
    <property type="protein sequence ID" value="MEN3070342.1"/>
    <property type="molecule type" value="Genomic_DNA"/>
</dbReference>
<feature type="domain" description="TonB C-terminal" evidence="10">
    <location>
        <begin position="144"/>
        <end position="235"/>
    </location>
</feature>
<comment type="similarity">
    <text evidence="2">Belongs to the TonB family.</text>
</comment>
<reference evidence="11 12" key="1">
    <citation type="journal article" date="2018" name="Int. J. Syst. Evol. Microbiol.">
        <title>Uliginosibacterium sediminicola sp. nov., isolated from freshwater sediment.</title>
        <authorList>
            <person name="Hwang W.M."/>
            <person name="Kim S.M."/>
            <person name="Kang K."/>
            <person name="Ahn T.Y."/>
        </authorList>
    </citation>
    <scope>NUCLEOTIDE SEQUENCE [LARGE SCALE GENOMIC DNA]</scope>
    <source>
        <strain evidence="11 12">M1-21</strain>
    </source>
</reference>
<evidence type="ECO:0000313" key="12">
    <source>
        <dbReference type="Proteomes" id="UP001410394"/>
    </source>
</evidence>
<evidence type="ECO:0000256" key="7">
    <source>
        <dbReference type="ARBA" id="ARBA00022927"/>
    </source>
</evidence>
<dbReference type="PANTHER" id="PTHR33446">
    <property type="entry name" value="PROTEIN TONB-RELATED"/>
    <property type="match status" value="1"/>
</dbReference>
<dbReference type="InterPro" id="IPR051045">
    <property type="entry name" value="TonB-dependent_transducer"/>
</dbReference>
<comment type="caution">
    <text evidence="11">The sequence shown here is derived from an EMBL/GenBank/DDBJ whole genome shotgun (WGS) entry which is preliminary data.</text>
</comment>
<evidence type="ECO:0000259" key="10">
    <source>
        <dbReference type="PROSITE" id="PS52015"/>
    </source>
</evidence>
<dbReference type="RefSeq" id="WP_345921121.1">
    <property type="nucleotide sequence ID" value="NZ_JBDIVE010000012.1"/>
</dbReference>
<keyword evidence="5" id="KW-0997">Cell inner membrane</keyword>
<evidence type="ECO:0000256" key="8">
    <source>
        <dbReference type="ARBA" id="ARBA00022989"/>
    </source>
</evidence>
<evidence type="ECO:0000256" key="1">
    <source>
        <dbReference type="ARBA" id="ARBA00004383"/>
    </source>
</evidence>
<dbReference type="NCBIfam" id="TIGR01352">
    <property type="entry name" value="tonB_Cterm"/>
    <property type="match status" value="1"/>
</dbReference>
<keyword evidence="6" id="KW-0812">Transmembrane</keyword>
<evidence type="ECO:0000256" key="9">
    <source>
        <dbReference type="ARBA" id="ARBA00023136"/>
    </source>
</evidence>
<dbReference type="Pfam" id="PF03544">
    <property type="entry name" value="TonB_C"/>
    <property type="match status" value="1"/>
</dbReference>
<evidence type="ECO:0000256" key="4">
    <source>
        <dbReference type="ARBA" id="ARBA00022475"/>
    </source>
</evidence>
<accession>A0ABU9Z3J3</accession>
<evidence type="ECO:0000256" key="5">
    <source>
        <dbReference type="ARBA" id="ARBA00022519"/>
    </source>
</evidence>
<dbReference type="PANTHER" id="PTHR33446:SF2">
    <property type="entry name" value="PROTEIN TONB"/>
    <property type="match status" value="1"/>
</dbReference>
<keyword evidence="3" id="KW-0813">Transport</keyword>
<sequence>MSLLPPAGSRLSVLALCAALHLLAGWALMQLIMPEAHRQAWPREQIISVRWFDLAKAAAPAASTAAMPRPAAPRPPAAERPQMHAASLVSGVSSEVMQARVTQLPVEPPGARVQPPPELPLGSAPAPVARVPREIESPANPAPLEAARPDHAWNPPPDYPSLLREQGVGGTVWLRVQVLQDGSAGQVELWRSSGYRLLDEAALRAARQWRFKPARRGDQTLASWVEFPVRFTLDG</sequence>
<dbReference type="SUPFAM" id="SSF74653">
    <property type="entry name" value="TolA/TonB C-terminal domain"/>
    <property type="match status" value="1"/>
</dbReference>
<evidence type="ECO:0000313" key="11">
    <source>
        <dbReference type="EMBL" id="MEN3070342.1"/>
    </source>
</evidence>
<dbReference type="Proteomes" id="UP001410394">
    <property type="component" value="Unassembled WGS sequence"/>
</dbReference>
<evidence type="ECO:0000256" key="3">
    <source>
        <dbReference type="ARBA" id="ARBA00022448"/>
    </source>
</evidence>
<comment type="subcellular location">
    <subcellularLocation>
        <location evidence="1">Cell inner membrane</location>
        <topology evidence="1">Single-pass membrane protein</topology>
        <orientation evidence="1">Periplasmic side</orientation>
    </subcellularLocation>
</comment>
<gene>
    <name evidence="11" type="ORF">ABDB84_17795</name>
</gene>
<protein>
    <submittedName>
        <fullName evidence="11">Energy transducer TonB</fullName>
    </submittedName>
</protein>
<proteinExistence type="inferred from homology"/>
<evidence type="ECO:0000256" key="2">
    <source>
        <dbReference type="ARBA" id="ARBA00006555"/>
    </source>
</evidence>
<dbReference type="PROSITE" id="PS52015">
    <property type="entry name" value="TONB_CTD"/>
    <property type="match status" value="1"/>
</dbReference>
<organism evidence="11 12">
    <name type="scientific">Uliginosibacterium sediminicola</name>
    <dbReference type="NCBI Taxonomy" id="2024550"/>
    <lineage>
        <taxon>Bacteria</taxon>
        <taxon>Pseudomonadati</taxon>
        <taxon>Pseudomonadota</taxon>
        <taxon>Betaproteobacteria</taxon>
        <taxon>Rhodocyclales</taxon>
        <taxon>Zoogloeaceae</taxon>
        <taxon>Uliginosibacterium</taxon>
    </lineage>
</organism>
<keyword evidence="12" id="KW-1185">Reference proteome</keyword>
<evidence type="ECO:0000256" key="6">
    <source>
        <dbReference type="ARBA" id="ARBA00022692"/>
    </source>
</evidence>
<name>A0ABU9Z3J3_9RHOO</name>
<keyword evidence="4" id="KW-1003">Cell membrane</keyword>